<comment type="caution">
    <text evidence="8">The sequence shown here is derived from an EMBL/GenBank/DDBJ whole genome shotgun (WGS) entry which is preliminary data.</text>
</comment>
<protein>
    <submittedName>
        <fullName evidence="8">S1/P1 nuclease</fullName>
    </submittedName>
</protein>
<dbReference type="Proteomes" id="UP000031802">
    <property type="component" value="Unassembled WGS sequence"/>
</dbReference>
<keyword evidence="1" id="KW-0540">Nuclease</keyword>
<keyword evidence="6" id="KW-0325">Glycoprotein</keyword>
<dbReference type="InterPro" id="IPR003154">
    <property type="entry name" value="S1/P1nuclease"/>
</dbReference>
<dbReference type="PANTHER" id="PTHR33146">
    <property type="entry name" value="ENDONUCLEASE 4"/>
    <property type="match status" value="1"/>
</dbReference>
<accession>A0A0B8TCR8</accession>
<gene>
    <name evidence="8" type="ORF">DI53_0270</name>
</gene>
<dbReference type="CDD" id="cd11010">
    <property type="entry name" value="S1-P1_nuclease"/>
    <property type="match status" value="1"/>
</dbReference>
<evidence type="ECO:0000256" key="7">
    <source>
        <dbReference type="SAM" id="SignalP"/>
    </source>
</evidence>
<dbReference type="AlphaFoldDB" id="A0A0B8TCR8"/>
<dbReference type="GO" id="GO:0016788">
    <property type="term" value="F:hydrolase activity, acting on ester bonds"/>
    <property type="evidence" value="ECO:0007669"/>
    <property type="project" value="InterPro"/>
</dbReference>
<reference evidence="9" key="1">
    <citation type="submission" date="2014-04" db="EMBL/GenBank/DDBJ databases">
        <title>Whole-Genome optical mapping and complete genome sequence of Sphingobacterium deserti sp. nov., a new spaces isolated from desert in the west of China.</title>
        <authorList>
            <person name="Teng C."/>
            <person name="Zhou Z."/>
            <person name="Li X."/>
            <person name="Chen M."/>
            <person name="Lin M."/>
            <person name="Wang L."/>
            <person name="Su S."/>
            <person name="Zhang C."/>
            <person name="Zhang W."/>
        </authorList>
    </citation>
    <scope>NUCLEOTIDE SEQUENCE [LARGE SCALE GENOMIC DNA]</scope>
    <source>
        <strain evidence="9">ACCC05744</strain>
    </source>
</reference>
<organism evidence="8 9">
    <name type="scientific">Sphingobacterium deserti</name>
    <dbReference type="NCBI Taxonomy" id="1229276"/>
    <lineage>
        <taxon>Bacteria</taxon>
        <taxon>Pseudomonadati</taxon>
        <taxon>Bacteroidota</taxon>
        <taxon>Sphingobacteriia</taxon>
        <taxon>Sphingobacteriales</taxon>
        <taxon>Sphingobacteriaceae</taxon>
        <taxon>Sphingobacterium</taxon>
    </lineage>
</organism>
<feature type="chain" id="PRO_5002124627" evidence="7">
    <location>
        <begin position="23"/>
        <end position="265"/>
    </location>
</feature>
<keyword evidence="2" id="KW-0479">Metal-binding</keyword>
<keyword evidence="5" id="KW-1015">Disulfide bond</keyword>
<evidence type="ECO:0000256" key="5">
    <source>
        <dbReference type="ARBA" id="ARBA00023157"/>
    </source>
</evidence>
<keyword evidence="4" id="KW-0378">Hydrolase</keyword>
<keyword evidence="7" id="KW-0732">Signal</keyword>
<dbReference type="OrthoDB" id="267579at2"/>
<keyword evidence="9" id="KW-1185">Reference proteome</keyword>
<reference evidence="8 9" key="2">
    <citation type="journal article" date="2015" name="PLoS ONE">
        <title>Whole-Genome Optical Mapping and Finished Genome Sequence of Sphingobacterium deserti sp. nov., a New Species Isolated from the Western Desert of China.</title>
        <authorList>
            <person name="Teng C."/>
            <person name="Zhou Z."/>
            <person name="Molnar I."/>
            <person name="Li X."/>
            <person name="Tang R."/>
            <person name="Chen M."/>
            <person name="Wang L."/>
            <person name="Su S."/>
            <person name="Zhang W."/>
            <person name="Lin M."/>
        </authorList>
    </citation>
    <scope>NUCLEOTIDE SEQUENCE [LARGE SCALE GENOMIC DNA]</scope>
    <source>
        <strain evidence="9">ACCC05744</strain>
    </source>
</reference>
<evidence type="ECO:0000256" key="3">
    <source>
        <dbReference type="ARBA" id="ARBA00022759"/>
    </source>
</evidence>
<keyword evidence="3" id="KW-0255">Endonuclease</keyword>
<dbReference type="RefSeq" id="WP_052071942.1">
    <property type="nucleotide sequence ID" value="NZ_JJMU01000002.1"/>
</dbReference>
<sequence>MKNFLRLAFVCILFLQHQWAAAWGMTGHRVIAEIAENHLNKKAKKNIQKLIGNQKLAYWSNWADFIKSDPDPALNRTGNSHFLNTAGNLSYEAFSDALAASPAENLYKSYLRIKEEAKQTDNDLKAQQQNLYFIVHLLADAHQPMHVSRAEDLGGNKIEVEFFGRKANIHRVWDSDLVDNEKYSYTEYARVLDIYNAAHYRKYTESSLEEWLYESHQLANVIYDDVAKNANLRYEYIYKFKYRMEECLLKAGIRLAKELNEIYGS</sequence>
<name>A0A0B8TCR8_9SPHI</name>
<dbReference type="GO" id="GO:0006308">
    <property type="term" value="P:DNA catabolic process"/>
    <property type="evidence" value="ECO:0007669"/>
    <property type="project" value="InterPro"/>
</dbReference>
<evidence type="ECO:0000313" key="9">
    <source>
        <dbReference type="Proteomes" id="UP000031802"/>
    </source>
</evidence>
<feature type="signal peptide" evidence="7">
    <location>
        <begin position="1"/>
        <end position="22"/>
    </location>
</feature>
<evidence type="ECO:0000256" key="4">
    <source>
        <dbReference type="ARBA" id="ARBA00022801"/>
    </source>
</evidence>
<dbReference type="eggNOG" id="ENOG502Z82C">
    <property type="taxonomic scope" value="Bacteria"/>
</dbReference>
<dbReference type="GO" id="GO:0046872">
    <property type="term" value="F:metal ion binding"/>
    <property type="evidence" value="ECO:0007669"/>
    <property type="project" value="UniProtKB-KW"/>
</dbReference>
<dbReference type="PATRIC" id="fig|1229276.3.peg.279"/>
<evidence type="ECO:0000256" key="2">
    <source>
        <dbReference type="ARBA" id="ARBA00022723"/>
    </source>
</evidence>
<dbReference type="Gene3D" id="1.10.575.10">
    <property type="entry name" value="P1 Nuclease"/>
    <property type="match status" value="1"/>
</dbReference>
<proteinExistence type="predicted"/>
<evidence type="ECO:0000256" key="1">
    <source>
        <dbReference type="ARBA" id="ARBA00022722"/>
    </source>
</evidence>
<dbReference type="EMBL" id="JJMU01000002">
    <property type="protein sequence ID" value="KGE16155.1"/>
    <property type="molecule type" value="Genomic_DNA"/>
</dbReference>
<evidence type="ECO:0000256" key="6">
    <source>
        <dbReference type="ARBA" id="ARBA00023180"/>
    </source>
</evidence>
<dbReference type="PANTHER" id="PTHR33146:SF26">
    <property type="entry name" value="ENDONUCLEASE 4"/>
    <property type="match status" value="1"/>
</dbReference>
<dbReference type="Pfam" id="PF02265">
    <property type="entry name" value="S1-P1_nuclease"/>
    <property type="match status" value="1"/>
</dbReference>
<dbReference type="GO" id="GO:0003676">
    <property type="term" value="F:nucleic acid binding"/>
    <property type="evidence" value="ECO:0007669"/>
    <property type="project" value="InterPro"/>
</dbReference>
<dbReference type="STRING" id="1229276.DI53_0270"/>
<dbReference type="InterPro" id="IPR008947">
    <property type="entry name" value="PLipase_C/P1_nuclease_dom_sf"/>
</dbReference>
<dbReference type="GO" id="GO:0004519">
    <property type="term" value="F:endonuclease activity"/>
    <property type="evidence" value="ECO:0007669"/>
    <property type="project" value="UniProtKB-KW"/>
</dbReference>
<evidence type="ECO:0000313" key="8">
    <source>
        <dbReference type="EMBL" id="KGE16155.1"/>
    </source>
</evidence>
<dbReference type="SUPFAM" id="SSF48537">
    <property type="entry name" value="Phospholipase C/P1 nuclease"/>
    <property type="match status" value="1"/>
</dbReference>